<sequence length="102" mass="11055">MSSYRGDGWLLPSWASTLDRHVQADDTRLRHALRSPGHRLGFGGVLHAFGGAGRGWFFLVASTVGLVALVFEARLARGLARLATGEQARPMRWPSAARTGRG</sequence>
<dbReference type="RefSeq" id="WP_345651642.1">
    <property type="nucleotide sequence ID" value="NZ_BAABKB010000016.1"/>
</dbReference>
<dbReference type="EMBL" id="BAABKB010000016">
    <property type="protein sequence ID" value="GAA5017172.1"/>
    <property type="molecule type" value="Genomic_DNA"/>
</dbReference>
<comment type="caution">
    <text evidence="2">The sequence shown here is derived from an EMBL/GenBank/DDBJ whole genome shotgun (WGS) entry which is preliminary data.</text>
</comment>
<keyword evidence="1" id="KW-0472">Membrane</keyword>
<keyword evidence="1" id="KW-1133">Transmembrane helix</keyword>
<evidence type="ECO:0000256" key="1">
    <source>
        <dbReference type="SAM" id="Phobius"/>
    </source>
</evidence>
<accession>A0ABP9J328</accession>
<keyword evidence="1" id="KW-0812">Transmembrane</keyword>
<evidence type="ECO:0000313" key="3">
    <source>
        <dbReference type="Proteomes" id="UP001501759"/>
    </source>
</evidence>
<proteinExistence type="predicted"/>
<reference evidence="3" key="1">
    <citation type="journal article" date="2019" name="Int. J. Syst. Evol. Microbiol.">
        <title>The Global Catalogue of Microorganisms (GCM) 10K type strain sequencing project: providing services to taxonomists for standard genome sequencing and annotation.</title>
        <authorList>
            <consortium name="The Broad Institute Genomics Platform"/>
            <consortium name="The Broad Institute Genome Sequencing Center for Infectious Disease"/>
            <person name="Wu L."/>
            <person name="Ma J."/>
        </authorList>
    </citation>
    <scope>NUCLEOTIDE SEQUENCE [LARGE SCALE GENOMIC DNA]</scope>
    <source>
        <strain evidence="3">JCM 18409</strain>
    </source>
</reference>
<keyword evidence="3" id="KW-1185">Reference proteome</keyword>
<evidence type="ECO:0000313" key="2">
    <source>
        <dbReference type="EMBL" id="GAA5017172.1"/>
    </source>
</evidence>
<name>A0ABP9J328_9ACTN</name>
<gene>
    <name evidence="2" type="ORF">GCM10023335_43570</name>
</gene>
<feature type="transmembrane region" description="Helical" evidence="1">
    <location>
        <begin position="55"/>
        <end position="71"/>
    </location>
</feature>
<dbReference type="Proteomes" id="UP001501759">
    <property type="component" value="Unassembled WGS sequence"/>
</dbReference>
<organism evidence="2 3">
    <name type="scientific">Streptomyces siamensis</name>
    <dbReference type="NCBI Taxonomy" id="1274986"/>
    <lineage>
        <taxon>Bacteria</taxon>
        <taxon>Bacillati</taxon>
        <taxon>Actinomycetota</taxon>
        <taxon>Actinomycetes</taxon>
        <taxon>Kitasatosporales</taxon>
        <taxon>Streptomycetaceae</taxon>
        <taxon>Streptomyces</taxon>
    </lineage>
</organism>
<protein>
    <submittedName>
        <fullName evidence="2">Uncharacterized protein</fullName>
    </submittedName>
</protein>